<comment type="caution">
    <text evidence="4">The sequence shown here is derived from an EMBL/GenBank/DDBJ whole genome shotgun (WGS) entry which is preliminary data.</text>
</comment>
<dbReference type="Proteomes" id="UP001396334">
    <property type="component" value="Unassembled WGS sequence"/>
</dbReference>
<feature type="compositionally biased region" description="Basic and acidic residues" evidence="3">
    <location>
        <begin position="1"/>
        <end position="16"/>
    </location>
</feature>
<dbReference type="InterPro" id="IPR001141">
    <property type="entry name" value="Ribosomal_eL27"/>
</dbReference>
<feature type="compositionally biased region" description="Polar residues" evidence="3">
    <location>
        <begin position="100"/>
        <end position="117"/>
    </location>
</feature>
<reference evidence="4 5" key="1">
    <citation type="journal article" date="2024" name="G3 (Bethesda)">
        <title>Genome assembly of Hibiscus sabdariffa L. provides insights into metabolisms of medicinal natural products.</title>
        <authorList>
            <person name="Kim T."/>
        </authorList>
    </citation>
    <scope>NUCLEOTIDE SEQUENCE [LARGE SCALE GENOMIC DNA]</scope>
    <source>
        <strain evidence="4">TK-2024</strain>
        <tissue evidence="4">Old leaves</tissue>
    </source>
</reference>
<dbReference type="EMBL" id="JBBPBN010000023">
    <property type="protein sequence ID" value="KAK9011388.1"/>
    <property type="molecule type" value="Genomic_DNA"/>
</dbReference>
<evidence type="ECO:0000256" key="1">
    <source>
        <dbReference type="ARBA" id="ARBA00009124"/>
    </source>
</evidence>
<protein>
    <recommendedName>
        <fullName evidence="2">60S ribosomal protein L27</fullName>
    </recommendedName>
</protein>
<evidence type="ECO:0000256" key="2">
    <source>
        <dbReference type="RuleBase" id="RU000575"/>
    </source>
</evidence>
<evidence type="ECO:0000313" key="5">
    <source>
        <dbReference type="Proteomes" id="UP001396334"/>
    </source>
</evidence>
<dbReference type="InterPro" id="IPR038655">
    <property type="entry name" value="Ribosomal_eL27_sf"/>
</dbReference>
<gene>
    <name evidence="4" type="ORF">V6N11_044240</name>
</gene>
<accession>A0ABR2REM4</accession>
<dbReference type="InterPro" id="IPR008991">
    <property type="entry name" value="Translation_prot_SH3-like_sf"/>
</dbReference>
<name>A0ABR2REM4_9ROSI</name>
<proteinExistence type="inferred from homology"/>
<dbReference type="PANTHER" id="PTHR10497">
    <property type="entry name" value="60S RIBOSOMAL PROTEIN L27"/>
    <property type="match status" value="1"/>
</dbReference>
<dbReference type="SUPFAM" id="SSF50104">
    <property type="entry name" value="Translation proteins SH3-like domain"/>
    <property type="match status" value="1"/>
</dbReference>
<sequence>MKQPGKEKKKMRERETVGNQEEVENSQQSSPLLVTLPQCVNLPRLQDSHVVDTHAHEHRLINSPVAIASPSCSNPCNASNLPITLGDQSIPSQDGPPCDQSHSSGVGLSSNPGSNGSARDGSCHELLDMSFTGHALDQVGFTDQDQYTMQDQSLDSLTGRVRQCDIASSSQGHGQIEIETKKSRVKCFLKLVNYQHVMPTRYTLDVDLKDVVSVDSLQSKDQKVSACKATKAKLEERFKTGKNRWFFTKLRF</sequence>
<dbReference type="InterPro" id="IPR018262">
    <property type="entry name" value="Ribosomal_eL27_CS"/>
</dbReference>
<keyword evidence="2" id="KW-0689">Ribosomal protein</keyword>
<organism evidence="4 5">
    <name type="scientific">Hibiscus sabdariffa</name>
    <name type="common">roselle</name>
    <dbReference type="NCBI Taxonomy" id="183260"/>
    <lineage>
        <taxon>Eukaryota</taxon>
        <taxon>Viridiplantae</taxon>
        <taxon>Streptophyta</taxon>
        <taxon>Embryophyta</taxon>
        <taxon>Tracheophyta</taxon>
        <taxon>Spermatophyta</taxon>
        <taxon>Magnoliopsida</taxon>
        <taxon>eudicotyledons</taxon>
        <taxon>Gunneridae</taxon>
        <taxon>Pentapetalae</taxon>
        <taxon>rosids</taxon>
        <taxon>malvids</taxon>
        <taxon>Malvales</taxon>
        <taxon>Malvaceae</taxon>
        <taxon>Malvoideae</taxon>
        <taxon>Hibiscus</taxon>
    </lineage>
</organism>
<evidence type="ECO:0000256" key="3">
    <source>
        <dbReference type="SAM" id="MobiDB-lite"/>
    </source>
</evidence>
<dbReference type="Gene3D" id="2.30.30.770">
    <property type="match status" value="1"/>
</dbReference>
<evidence type="ECO:0000313" key="4">
    <source>
        <dbReference type="EMBL" id="KAK9011388.1"/>
    </source>
</evidence>
<feature type="region of interest" description="Disordered" evidence="3">
    <location>
        <begin position="84"/>
        <end position="122"/>
    </location>
</feature>
<dbReference type="Pfam" id="PF01777">
    <property type="entry name" value="Ribosomal_L27e"/>
    <property type="match status" value="1"/>
</dbReference>
<feature type="region of interest" description="Disordered" evidence="3">
    <location>
        <begin position="1"/>
        <end position="30"/>
    </location>
</feature>
<keyword evidence="5" id="KW-1185">Reference proteome</keyword>
<dbReference type="PROSITE" id="PS01107">
    <property type="entry name" value="RIBOSOMAL_L27E"/>
    <property type="match status" value="1"/>
</dbReference>
<keyword evidence="2" id="KW-0687">Ribonucleoprotein</keyword>
<comment type="similarity">
    <text evidence="1 2">Belongs to the eukaryotic ribosomal protein eL27 family.</text>
</comment>